<reference evidence="3" key="1">
    <citation type="journal article" date="2023" name="bioRxiv">
        <title>Complete genome of the Medicago anthracnose fungus, Colletotrichum destructivum, reveals a mini-chromosome-like region within a core chromosome.</title>
        <authorList>
            <person name="Lapalu N."/>
            <person name="Simon A."/>
            <person name="Lu A."/>
            <person name="Plaumann P.-L."/>
            <person name="Amselem J."/>
            <person name="Pigne S."/>
            <person name="Auger A."/>
            <person name="Koch C."/>
            <person name="Dallery J.-F."/>
            <person name="O'Connell R.J."/>
        </authorList>
    </citation>
    <scope>NUCLEOTIDE SEQUENCE [LARGE SCALE GENOMIC DNA]</scope>
    <source>
        <strain evidence="3">CBS 520.97</strain>
    </source>
</reference>
<dbReference type="RefSeq" id="XP_062781587.1">
    <property type="nucleotide sequence ID" value="XM_062925536.1"/>
</dbReference>
<evidence type="ECO:0000313" key="2">
    <source>
        <dbReference type="EMBL" id="WQF84363.1"/>
    </source>
</evidence>
<gene>
    <name evidence="2" type="ORF">CDEST_09377</name>
</gene>
<name>A0AAX4ILC3_9PEZI</name>
<dbReference type="KEGG" id="cdet:87945880"/>
<sequence>MSQQAQKGVMARLSAAKDWYQLASPSPSSTRYNATTFDLRVCLEPKFIAAIQGSYCYSPMRRITVTVAATHLARDTTLANTDASMQEDGCTSARSSSCLTGPANSVDSTRALLFMASSSHRRESQSTGTRSPGLVQPAIAGAAGRRRAGLRQGNYCSPSSLSREKNPTASLAGSTAGCQAKVSGPVTATSDPDDPDDPGFLQRLQQWDGITHRSCDDHSK</sequence>
<evidence type="ECO:0000256" key="1">
    <source>
        <dbReference type="SAM" id="MobiDB-lite"/>
    </source>
</evidence>
<feature type="compositionally biased region" description="Polar residues" evidence="1">
    <location>
        <begin position="154"/>
        <end position="177"/>
    </location>
</feature>
<feature type="region of interest" description="Disordered" evidence="1">
    <location>
        <begin position="142"/>
        <end position="201"/>
    </location>
</feature>
<dbReference type="Proteomes" id="UP001322277">
    <property type="component" value="Chromosome 6"/>
</dbReference>
<organism evidence="2 3">
    <name type="scientific">Colletotrichum destructivum</name>
    <dbReference type="NCBI Taxonomy" id="34406"/>
    <lineage>
        <taxon>Eukaryota</taxon>
        <taxon>Fungi</taxon>
        <taxon>Dikarya</taxon>
        <taxon>Ascomycota</taxon>
        <taxon>Pezizomycotina</taxon>
        <taxon>Sordariomycetes</taxon>
        <taxon>Hypocreomycetidae</taxon>
        <taxon>Glomerellales</taxon>
        <taxon>Glomerellaceae</taxon>
        <taxon>Colletotrichum</taxon>
        <taxon>Colletotrichum destructivum species complex</taxon>
    </lineage>
</organism>
<dbReference type="EMBL" id="CP137310">
    <property type="protein sequence ID" value="WQF84363.1"/>
    <property type="molecule type" value="Genomic_DNA"/>
</dbReference>
<feature type="region of interest" description="Disordered" evidence="1">
    <location>
        <begin position="117"/>
        <end position="136"/>
    </location>
</feature>
<dbReference type="GeneID" id="87945880"/>
<keyword evidence="3" id="KW-1185">Reference proteome</keyword>
<protein>
    <submittedName>
        <fullName evidence="2">Uncharacterized protein</fullName>
    </submittedName>
</protein>
<proteinExistence type="predicted"/>
<accession>A0AAX4ILC3</accession>
<dbReference type="AlphaFoldDB" id="A0AAX4ILC3"/>
<evidence type="ECO:0000313" key="3">
    <source>
        <dbReference type="Proteomes" id="UP001322277"/>
    </source>
</evidence>